<proteinExistence type="inferred from homology"/>
<evidence type="ECO:0000313" key="10">
    <source>
        <dbReference type="EMBL" id="QTE03891.1"/>
    </source>
</evidence>
<dbReference type="InterPro" id="IPR023211">
    <property type="entry name" value="DNA_pol_palm_dom_sf"/>
</dbReference>
<accession>A0A8A4XCC8</accession>
<keyword evidence="5" id="KW-0235">DNA replication</keyword>
<dbReference type="InterPro" id="IPR012337">
    <property type="entry name" value="RNaseH-like_sf"/>
</dbReference>
<keyword evidence="6" id="KW-0239">DNA-directed DNA polymerase</keyword>
<dbReference type="EC" id="2.7.7.7" evidence="2"/>
<comment type="similarity">
    <text evidence="1">Belongs to the DNA polymerase type-B family.</text>
</comment>
<dbReference type="PANTHER" id="PTHR31511:SF12">
    <property type="entry name" value="RHO TERMINATION FACTOR N-TERMINAL DOMAIN-CONTAINING PROTEIN"/>
    <property type="match status" value="1"/>
</dbReference>
<evidence type="ECO:0000259" key="9">
    <source>
        <dbReference type="Pfam" id="PF03175"/>
    </source>
</evidence>
<dbReference type="InterPro" id="IPR043502">
    <property type="entry name" value="DNA/RNA_pol_sf"/>
</dbReference>
<evidence type="ECO:0000256" key="8">
    <source>
        <dbReference type="ARBA" id="ARBA00049244"/>
    </source>
</evidence>
<keyword evidence="7" id="KW-0238">DNA-binding</keyword>
<evidence type="ECO:0000256" key="4">
    <source>
        <dbReference type="ARBA" id="ARBA00022695"/>
    </source>
</evidence>
<keyword evidence="3" id="KW-0808">Transferase</keyword>
<reference evidence="10" key="1">
    <citation type="submission" date="2020-09" db="EMBL/GenBank/DDBJ databases">
        <title>Parvovirus dark matter in the feces of wild birds.</title>
        <authorList>
            <person name="Dai Z."/>
            <person name="Yang S."/>
            <person name="Zhang W."/>
        </authorList>
    </citation>
    <scope>NUCLEOTIDE SEQUENCE</scope>
    <source>
        <strain evidence="10">Rfb93par016</strain>
    </source>
</reference>
<evidence type="ECO:0000256" key="2">
    <source>
        <dbReference type="ARBA" id="ARBA00012417"/>
    </source>
</evidence>
<dbReference type="Pfam" id="PF03175">
    <property type="entry name" value="DNA_pol_B_2"/>
    <property type="match status" value="1"/>
</dbReference>
<evidence type="ECO:0000256" key="5">
    <source>
        <dbReference type="ARBA" id="ARBA00022705"/>
    </source>
</evidence>
<organism evidence="10">
    <name type="scientific">Tarsiger cyanurus parvoviridae sp</name>
    <dbReference type="NCBI Taxonomy" id="2794540"/>
    <lineage>
        <taxon>Viruses</taxon>
        <taxon>Monodnaviria</taxon>
        <taxon>Shotokuvirae</taxon>
        <taxon>Cossaviricota</taxon>
        <taxon>Quintoviricetes</taxon>
        <taxon>Piccovirales</taxon>
        <taxon>Parvoviridae</taxon>
    </lineage>
</organism>
<dbReference type="GO" id="GO:0003887">
    <property type="term" value="F:DNA-directed DNA polymerase activity"/>
    <property type="evidence" value="ECO:0007669"/>
    <property type="project" value="UniProtKB-KW"/>
</dbReference>
<comment type="catalytic activity">
    <reaction evidence="8">
        <text>DNA(n) + a 2'-deoxyribonucleoside 5'-triphosphate = DNA(n+1) + diphosphate</text>
        <dbReference type="Rhea" id="RHEA:22508"/>
        <dbReference type="Rhea" id="RHEA-COMP:17339"/>
        <dbReference type="Rhea" id="RHEA-COMP:17340"/>
        <dbReference type="ChEBI" id="CHEBI:33019"/>
        <dbReference type="ChEBI" id="CHEBI:61560"/>
        <dbReference type="ChEBI" id="CHEBI:173112"/>
        <dbReference type="EC" id="2.7.7.7"/>
    </reaction>
</comment>
<name>A0A8A4XCC8_9VIRU</name>
<dbReference type="SUPFAM" id="SSF53098">
    <property type="entry name" value="Ribonuclease H-like"/>
    <property type="match status" value="1"/>
</dbReference>
<evidence type="ECO:0000256" key="6">
    <source>
        <dbReference type="ARBA" id="ARBA00022932"/>
    </source>
</evidence>
<evidence type="ECO:0000256" key="1">
    <source>
        <dbReference type="ARBA" id="ARBA00005755"/>
    </source>
</evidence>
<protein>
    <recommendedName>
        <fullName evidence="2">DNA-directed DNA polymerase</fullName>
        <ecNumber evidence="2">2.7.7.7</ecNumber>
    </recommendedName>
</protein>
<dbReference type="GO" id="GO:0003677">
    <property type="term" value="F:DNA binding"/>
    <property type="evidence" value="ECO:0007669"/>
    <property type="project" value="UniProtKB-KW"/>
</dbReference>
<dbReference type="Gene3D" id="3.90.1600.10">
    <property type="entry name" value="Palm domain of DNA polymerase"/>
    <property type="match status" value="1"/>
</dbReference>
<dbReference type="GO" id="GO:0006260">
    <property type="term" value="P:DNA replication"/>
    <property type="evidence" value="ECO:0007669"/>
    <property type="project" value="UniProtKB-KW"/>
</dbReference>
<dbReference type="GO" id="GO:0000166">
    <property type="term" value="F:nucleotide binding"/>
    <property type="evidence" value="ECO:0007669"/>
    <property type="project" value="InterPro"/>
</dbReference>
<dbReference type="InterPro" id="IPR004868">
    <property type="entry name" value="DNA-dir_DNA_pol_B_mt/vir"/>
</dbReference>
<dbReference type="SUPFAM" id="SSF56672">
    <property type="entry name" value="DNA/RNA polymerases"/>
    <property type="match status" value="1"/>
</dbReference>
<keyword evidence="4" id="KW-0548">Nucleotidyltransferase</keyword>
<sequence length="1040" mass="120747">MATRVSFDDIKPGYFIQTDDYDDLVKYIDLFVDKFKHAIVSIHALGLFLDQATCVDAVVNLPAIEPLELYAGGLLNKQEINLAFETISDEPQLGHLEKSGLTFITITDYLMQINVYNRFPKPVKTGPKILYDATAFKGCTYKCKNSFLNALFVSSYPQLKNYIKRGQMVAIKKELDHWCKLHNIVYDKTPVINLGNVVNWLADHTEFVVTIYNEAGIPLLNAGKTQISLMWKYNKWYLINDYIAMISKGRGIDRRNDFRQKRVETSFPNTQNPMPTKQVLSSRHKVCCYADFESYIENGIHNAAGFGFLCISKSKIFTKTAYSGENALDVFFEEIMNTYKQFQSNRVSTDDCMHCDKPITNELDETDEYKGTCFCHGYKGSFHYKCWMDKHNFMPIYFHNLKGYDSNLLLSKFVSYRSRKDIRLMGKSIERMEVMQYIGPRTRIKFGDTLSFLNASLAKLVTECKTFKFASETEGKGLFPYQWFDSLDKLDEPLPTDKKSWYNDLTKEEVDPTPALKKYYDMGFSTLREWHDYYVMLDTCQLADVFEEFREACLTELLVDPVYFQGAPSLAFYVAMRKAPSPFYLIDDVKIYEEVAHNVRGGVAQCCQRYSKVDAPNKSIKYFDVNGLYSYCMMQKLPNKWVKTLSREETLKWLENRRSDSDTTLLINCNVTYPKELHDKHYQFPLCPHKFNERLCTTFYPKNNILLSLEHYDFLEQNGLRIYENHSYEFTHEYLFKDFVVDNNENRKKCTGSRNTLYKLLNNAVYGKTCENVWRYKKFDIIDENKEAHHDGTINTRLGQATSWQQVTDDKILANIRINEHELNKPIQIGFAILERAKLCVEEFMVQMWEIFGDNARLLYHDTDSAMFEFINEPDPIAKMKQHGMPIDYNKTKEPGLWGDEANGKVIIEMVGLAAKKYAYRTLDNEEVLRNKGVMKNARKINNDSPIGFNDYLTALTKQKPLYVNQTRIQSKKHVLSTLKQTRLALSINDEKRIICKNGINTLPWGYEGTQFAHLLPENVEANQLQASGDPDNMDVEESQ</sequence>
<evidence type="ECO:0000256" key="7">
    <source>
        <dbReference type="ARBA" id="ARBA00023125"/>
    </source>
</evidence>
<dbReference type="EMBL" id="MW046469">
    <property type="protein sequence ID" value="QTE03891.1"/>
    <property type="molecule type" value="Genomic_DNA"/>
</dbReference>
<evidence type="ECO:0000256" key="3">
    <source>
        <dbReference type="ARBA" id="ARBA00022679"/>
    </source>
</evidence>
<feature type="domain" description="DNA-directed DNA polymerase family B mitochondria/virus" evidence="9">
    <location>
        <begin position="395"/>
        <end position="846"/>
    </location>
</feature>
<dbReference type="PANTHER" id="PTHR31511">
    <property type="entry name" value="PROTEIN CBG23764"/>
    <property type="match status" value="1"/>
</dbReference>